<keyword evidence="9 10" id="KW-0472">Membrane</keyword>
<dbReference type="InterPro" id="IPR018108">
    <property type="entry name" value="MCP_transmembrane"/>
</dbReference>
<feature type="repeat" description="Solcar" evidence="10">
    <location>
        <begin position="86"/>
        <end position="168"/>
    </location>
</feature>
<keyword evidence="4 10" id="KW-0812">Transmembrane</keyword>
<accession>W7I124</accession>
<sequence>MLDSPSASAGDGHAVTAVKDIAYGSFAGMVGKFIEYPFDTVKTASQAYTAASPHAAENAGLFFSYTISQNLLREFAYPAVNPDDKLPLPALVACGAISGASCSLILTPIELIKCKMQVQAPVGFLGTGAAIWREGGLRGLYRGCGITVLRAAPASAVIFLVYETLKAHF</sequence>
<dbReference type="OrthoDB" id="2139348at2759"/>
<dbReference type="EMBL" id="KI966422">
    <property type="protein sequence ID" value="EWC45933.1"/>
    <property type="molecule type" value="Genomic_DNA"/>
</dbReference>
<dbReference type="Proteomes" id="UP000024837">
    <property type="component" value="Unassembled WGS sequence"/>
</dbReference>
<evidence type="ECO:0000256" key="4">
    <source>
        <dbReference type="ARBA" id="ARBA00022692"/>
    </source>
</evidence>
<dbReference type="InterPro" id="IPR050567">
    <property type="entry name" value="Mitochondrial_Carrier"/>
</dbReference>
<dbReference type="Gene3D" id="1.50.40.10">
    <property type="entry name" value="Mitochondrial carrier domain"/>
    <property type="match status" value="2"/>
</dbReference>
<protein>
    <submittedName>
        <fullName evidence="12">Uncharacterized protein</fullName>
    </submittedName>
</protein>
<keyword evidence="7" id="KW-1133">Transmembrane helix</keyword>
<evidence type="ECO:0000256" key="6">
    <source>
        <dbReference type="ARBA" id="ARBA00022792"/>
    </source>
</evidence>
<comment type="subcellular location">
    <subcellularLocation>
        <location evidence="1">Mitochondrion membrane</location>
        <topology evidence="1">Multi-pass membrane protein</topology>
    </subcellularLocation>
</comment>
<keyword evidence="3 11" id="KW-0813">Transport</keyword>
<evidence type="ECO:0000256" key="3">
    <source>
        <dbReference type="ARBA" id="ARBA00022448"/>
    </source>
</evidence>
<keyword evidence="6" id="KW-0999">Mitochondrion inner membrane</keyword>
<dbReference type="InterPro" id="IPR023395">
    <property type="entry name" value="MCP_dom_sf"/>
</dbReference>
<dbReference type="GO" id="GO:1990575">
    <property type="term" value="P:mitochondrial L-ornithine transmembrane transport"/>
    <property type="evidence" value="ECO:0007669"/>
    <property type="project" value="TreeGrafter"/>
</dbReference>
<dbReference type="SUPFAM" id="SSF103506">
    <property type="entry name" value="Mitochondrial carrier"/>
    <property type="match status" value="1"/>
</dbReference>
<dbReference type="PROSITE" id="PS50920">
    <property type="entry name" value="SOLCAR"/>
    <property type="match status" value="1"/>
</dbReference>
<organism evidence="12 13">
    <name type="scientific">Drechslerella stenobrocha 248</name>
    <dbReference type="NCBI Taxonomy" id="1043628"/>
    <lineage>
        <taxon>Eukaryota</taxon>
        <taxon>Fungi</taxon>
        <taxon>Dikarya</taxon>
        <taxon>Ascomycota</taxon>
        <taxon>Pezizomycotina</taxon>
        <taxon>Orbiliomycetes</taxon>
        <taxon>Orbiliales</taxon>
        <taxon>Orbiliaceae</taxon>
        <taxon>Drechslerella</taxon>
    </lineage>
</organism>
<keyword evidence="5" id="KW-0677">Repeat</keyword>
<dbReference type="GO" id="GO:0031966">
    <property type="term" value="C:mitochondrial membrane"/>
    <property type="evidence" value="ECO:0007669"/>
    <property type="project" value="UniProtKB-SubCell"/>
</dbReference>
<reference evidence="12 13" key="1">
    <citation type="submission" date="2013-05" db="EMBL/GenBank/DDBJ databases">
        <title>Drechslerella stenobrocha genome reveals carnivorous origination and mechanical trapping mechanism of predatory fungi.</title>
        <authorList>
            <person name="Liu X."/>
            <person name="Zhang W."/>
            <person name="Liu K."/>
        </authorList>
    </citation>
    <scope>NUCLEOTIDE SEQUENCE [LARGE SCALE GENOMIC DNA]</scope>
    <source>
        <strain evidence="12 13">248</strain>
    </source>
</reference>
<name>W7I124_9PEZI</name>
<evidence type="ECO:0000256" key="10">
    <source>
        <dbReference type="PROSITE-ProRule" id="PRU00282"/>
    </source>
</evidence>
<dbReference type="PANTHER" id="PTHR45624">
    <property type="entry name" value="MITOCHONDRIAL BASIC AMINO ACIDS TRANSPORTER-RELATED"/>
    <property type="match status" value="1"/>
</dbReference>
<evidence type="ECO:0000256" key="9">
    <source>
        <dbReference type="ARBA" id="ARBA00023136"/>
    </source>
</evidence>
<dbReference type="AlphaFoldDB" id="W7I124"/>
<comment type="similarity">
    <text evidence="2 11">Belongs to the mitochondrial carrier (TC 2.A.29) family.</text>
</comment>
<dbReference type="Pfam" id="PF00153">
    <property type="entry name" value="Mito_carr"/>
    <property type="match status" value="2"/>
</dbReference>
<evidence type="ECO:0000256" key="7">
    <source>
        <dbReference type="ARBA" id="ARBA00022989"/>
    </source>
</evidence>
<dbReference type="GO" id="GO:0000064">
    <property type="term" value="F:L-ornithine transmembrane transporter activity"/>
    <property type="evidence" value="ECO:0007669"/>
    <property type="project" value="TreeGrafter"/>
</dbReference>
<proteinExistence type="inferred from homology"/>
<keyword evidence="13" id="KW-1185">Reference proteome</keyword>
<evidence type="ECO:0000256" key="5">
    <source>
        <dbReference type="ARBA" id="ARBA00022737"/>
    </source>
</evidence>
<evidence type="ECO:0000256" key="2">
    <source>
        <dbReference type="ARBA" id="ARBA00006375"/>
    </source>
</evidence>
<dbReference type="HOGENOM" id="CLU_015166_16_3_1"/>
<evidence type="ECO:0000256" key="8">
    <source>
        <dbReference type="ARBA" id="ARBA00023128"/>
    </source>
</evidence>
<dbReference type="PANTHER" id="PTHR45624:SF31">
    <property type="entry name" value="MITOCHONDRIAL ORNITHINE TRANSPORTER 1"/>
    <property type="match status" value="1"/>
</dbReference>
<evidence type="ECO:0000313" key="13">
    <source>
        <dbReference type="Proteomes" id="UP000024837"/>
    </source>
</evidence>
<evidence type="ECO:0000256" key="1">
    <source>
        <dbReference type="ARBA" id="ARBA00004225"/>
    </source>
</evidence>
<evidence type="ECO:0000256" key="11">
    <source>
        <dbReference type="RuleBase" id="RU000488"/>
    </source>
</evidence>
<gene>
    <name evidence="12" type="ORF">DRE_04726</name>
</gene>
<evidence type="ECO:0000313" key="12">
    <source>
        <dbReference type="EMBL" id="EWC45933.1"/>
    </source>
</evidence>
<keyword evidence="8" id="KW-0496">Mitochondrion</keyword>